<comment type="similarity">
    <text evidence="17">Belongs to the G-protein coupled receptor 1 family.</text>
</comment>
<dbReference type="Pfam" id="PF05773">
    <property type="entry name" value="RWD"/>
    <property type="match status" value="1"/>
</dbReference>
<dbReference type="SUPFAM" id="SSF81321">
    <property type="entry name" value="Family A G protein-coupled receptor-like"/>
    <property type="match status" value="1"/>
</dbReference>
<evidence type="ECO:0000259" key="20">
    <source>
        <dbReference type="PROSITE" id="PS50908"/>
    </source>
</evidence>
<keyword evidence="9" id="KW-0810">Translation regulation</keyword>
<dbReference type="GO" id="GO:0030154">
    <property type="term" value="P:cell differentiation"/>
    <property type="evidence" value="ECO:0007669"/>
    <property type="project" value="UniProtKB-KW"/>
</dbReference>
<feature type="transmembrane region" description="Helical" evidence="18">
    <location>
        <begin position="420"/>
        <end position="440"/>
    </location>
</feature>
<dbReference type="InterPro" id="IPR001498">
    <property type="entry name" value="Impact_N"/>
</dbReference>
<name>A0A8I5TBD7_PONAB</name>
<dbReference type="InterPro" id="IPR008102">
    <property type="entry name" value="Histamine_H4_rcpt"/>
</dbReference>
<dbReference type="InterPro" id="IPR006575">
    <property type="entry name" value="RWD_dom"/>
</dbReference>
<dbReference type="PANTHER" id="PTHR16301">
    <property type="entry name" value="IMPACT-RELATED"/>
    <property type="match status" value="1"/>
</dbReference>
<keyword evidence="11 18" id="KW-1133">Transmembrane helix</keyword>
<evidence type="ECO:0000256" key="9">
    <source>
        <dbReference type="ARBA" id="ARBA00022845"/>
    </source>
</evidence>
<evidence type="ECO:0000256" key="10">
    <source>
        <dbReference type="ARBA" id="ARBA00022902"/>
    </source>
</evidence>
<dbReference type="GO" id="GO:0006954">
    <property type="term" value="P:inflammatory response"/>
    <property type="evidence" value="ECO:0007669"/>
    <property type="project" value="InterPro"/>
</dbReference>
<comment type="function">
    <text evidence="15">Translational regulator that ensures constant high levels of translation upon a variety of stress conditions, such as amino acid starvation, UV-C irradiation, proteasome inhibitor treatment and glucose deprivation. Plays a role as a negative regulator of the EIF2AK4/GCN2 kinase activity; impairs GCN1-mediated EIF2AK4/GCN2 activation, and hence EIF2AK4/GCN2-mediated eIF-2-alpha phosphorylation and subsequent down-regulation of protein synthesis. May be required to regulate translation in specific neuronal cells under amino acid starvation conditions by preventing GCN2 activation and therefore ATF4 synthesis. Through its inhibitory action on EIF2AK4/GCN2, plays a role in differentiation of neuronal cells by stimulating neurite outgrowth.</text>
</comment>
<dbReference type="AlphaFoldDB" id="A0A8I5TBD7"/>
<dbReference type="Pfam" id="PF00001">
    <property type="entry name" value="7tm_1"/>
    <property type="match status" value="1"/>
</dbReference>
<reference evidence="21 22" key="1">
    <citation type="submission" date="2008-02" db="EMBL/GenBank/DDBJ databases">
        <title>A 6x draft sequence assembly of the Pongo pygmaeus abelii genome.</title>
        <authorList>
            <person name="Wilson R.K."/>
            <person name="Mardis E."/>
        </authorList>
    </citation>
    <scope>NUCLEOTIDE SEQUENCE [LARGE SCALE GENOMIC DNA]</scope>
</reference>
<keyword evidence="5" id="KW-0963">Cytoplasm</keyword>
<keyword evidence="6" id="KW-0678">Repressor</keyword>
<evidence type="ECO:0000256" key="2">
    <source>
        <dbReference type="ARBA" id="ARBA00004496"/>
    </source>
</evidence>
<dbReference type="Proteomes" id="UP000001595">
    <property type="component" value="Chromosome 18"/>
</dbReference>
<dbReference type="InterPro" id="IPR020568">
    <property type="entry name" value="Ribosomal_Su5_D2-typ_SF"/>
</dbReference>
<keyword evidence="8" id="KW-0221">Differentiation</keyword>
<feature type="transmembrane region" description="Helical" evidence="18">
    <location>
        <begin position="504"/>
        <end position="526"/>
    </location>
</feature>
<dbReference type="GO" id="GO:0043408">
    <property type="term" value="P:regulation of MAPK cascade"/>
    <property type="evidence" value="ECO:0007669"/>
    <property type="project" value="InterPro"/>
</dbReference>
<dbReference type="InterPro" id="IPR017452">
    <property type="entry name" value="GPCR_Rhodpsn_7TM"/>
</dbReference>
<dbReference type="Gene3D" id="1.20.1070.10">
    <property type="entry name" value="Rhodopsin 7-helix transmembrane proteins"/>
    <property type="match status" value="1"/>
</dbReference>
<reference evidence="21" key="3">
    <citation type="submission" date="2025-09" db="UniProtKB">
        <authorList>
            <consortium name="Ensembl"/>
        </authorList>
    </citation>
    <scope>IDENTIFICATION</scope>
</reference>
<evidence type="ECO:0000256" key="15">
    <source>
        <dbReference type="ARBA" id="ARBA00045674"/>
    </source>
</evidence>
<dbReference type="PRINTS" id="PR00237">
    <property type="entry name" value="GPCRRHODOPSN"/>
</dbReference>
<dbReference type="PROSITE" id="PS00237">
    <property type="entry name" value="G_PROTEIN_RECEP_F1_1"/>
    <property type="match status" value="1"/>
</dbReference>
<feature type="domain" description="G-protein coupled receptors family 1 profile" evidence="19">
    <location>
        <begin position="411"/>
        <end position="690"/>
    </location>
</feature>
<dbReference type="Gene3D" id="3.10.110.10">
    <property type="entry name" value="Ubiquitin Conjugating Enzyme"/>
    <property type="match status" value="1"/>
</dbReference>
<dbReference type="CDD" id="cd23821">
    <property type="entry name" value="RWD_IMPACT"/>
    <property type="match status" value="1"/>
</dbReference>
<keyword evidence="22" id="KW-1185">Reference proteome</keyword>
<evidence type="ECO:0000259" key="19">
    <source>
        <dbReference type="PROSITE" id="PS50262"/>
    </source>
</evidence>
<dbReference type="GO" id="GO:0005737">
    <property type="term" value="C:cytoplasm"/>
    <property type="evidence" value="ECO:0007669"/>
    <property type="project" value="UniProtKB-SubCell"/>
</dbReference>
<dbReference type="SUPFAM" id="SSF54211">
    <property type="entry name" value="Ribosomal protein S5 domain 2-like"/>
    <property type="match status" value="1"/>
</dbReference>
<evidence type="ECO:0000256" key="1">
    <source>
        <dbReference type="ARBA" id="ARBA00004370"/>
    </source>
</evidence>
<keyword evidence="17" id="KW-0297">G-protein coupled receptor</keyword>
<evidence type="ECO:0000313" key="22">
    <source>
        <dbReference type="Proteomes" id="UP000001595"/>
    </source>
</evidence>
<comment type="subunit">
    <text evidence="16">Interacts with GCN1; prevents the interaction of GCN1 with EIF2AK4/GCN2 and inhibits EIF2AK4/GCN2 kinase activity. Interaction with RPL39; this interaction occurs in a GCN1-independent manner. Associates with ribosomes; this interaction occurs in a GCN1-independent manner. Associates with actin; this interaction occurs in a GCN1-independent manner.</text>
</comment>
<organism evidence="21 22">
    <name type="scientific">Pongo abelii</name>
    <name type="common">Sumatran orangutan</name>
    <name type="synonym">Pongo pygmaeus abelii</name>
    <dbReference type="NCBI Taxonomy" id="9601"/>
    <lineage>
        <taxon>Eukaryota</taxon>
        <taxon>Metazoa</taxon>
        <taxon>Chordata</taxon>
        <taxon>Craniata</taxon>
        <taxon>Vertebrata</taxon>
        <taxon>Euteleostomi</taxon>
        <taxon>Mammalia</taxon>
        <taxon>Eutheria</taxon>
        <taxon>Euarchontoglires</taxon>
        <taxon>Primates</taxon>
        <taxon>Haplorrhini</taxon>
        <taxon>Catarrhini</taxon>
        <taxon>Hominidae</taxon>
        <taxon>Pongo</taxon>
    </lineage>
</organism>
<feature type="transmembrane region" description="Helical" evidence="18">
    <location>
        <begin position="461"/>
        <end position="484"/>
    </location>
</feature>
<dbReference type="GO" id="GO:0016020">
    <property type="term" value="C:membrane"/>
    <property type="evidence" value="ECO:0007669"/>
    <property type="project" value="UniProtKB-SubCell"/>
</dbReference>
<evidence type="ECO:0000256" key="5">
    <source>
        <dbReference type="ARBA" id="ARBA00022490"/>
    </source>
</evidence>
<dbReference type="Pfam" id="PF01205">
    <property type="entry name" value="Impact_N"/>
    <property type="match status" value="1"/>
</dbReference>
<dbReference type="GO" id="GO:0006446">
    <property type="term" value="P:regulation of translational initiation"/>
    <property type="evidence" value="ECO:0007669"/>
    <property type="project" value="TreeGrafter"/>
</dbReference>
<dbReference type="SMART" id="SM00591">
    <property type="entry name" value="RWD"/>
    <property type="match status" value="1"/>
</dbReference>
<evidence type="ECO:0000256" key="8">
    <source>
        <dbReference type="ARBA" id="ARBA00022782"/>
    </source>
</evidence>
<dbReference type="InterPro" id="IPR020569">
    <property type="entry name" value="UPF0029_Impact_CS"/>
</dbReference>
<evidence type="ECO:0000256" key="7">
    <source>
        <dbReference type="ARBA" id="ARBA00022692"/>
    </source>
</evidence>
<evidence type="ECO:0000256" key="16">
    <source>
        <dbReference type="ARBA" id="ARBA00047127"/>
    </source>
</evidence>
<sequence>MAEGDAGSDQRQNEEIEAMAAIYGEEWCVIDDCAKIFCIRISDDIDDPKWTLCLQVMLPNEYPGTAPPIYQLNAPWLKGQERADLSNSLEEIYIQNIGESILYLWVEKIRDVLIQKSQMTEPGPDVKKKTEEEDVECEDDLILACQPESLVKALDFDISETRTEVEVEELPPIDHGIPITDRRSTFQAHLAPVVCPKQVKMVLSKLYENKKIASATHNIYAYRIYCEDKQTFLQDCEDDGETAAGGRLLHLMEILNVKNVMVVVSRWYGGILLGPDRFKHINNCARNILVEKNYTNSPEESSKALGKNKKVLPLPHGPQPGRELLEDHVENKTTENNDHPYIARKEPTVMYRKPSSSISRAGSTPQSALCPAPWQLFSCSYLFISSSFIQFWRITKGVISIPLYIPHTLFEWDFGKEICVFWLTTDYLLCTASVYNIVLISYDRYLSVSNAVSYRTQHTGILKIVTLMVAVWVLAFLVNGPMILVSESWKDEGSECEPGFFSEWYILTITSFLEFLIPVILVAYFNMNIYWSLWKRDHLSRCQSHPGLTAVSSNICGHSFRGRLSSRRSLSASTEVPASLHSERQRRKSSLMFSSRTKMNSNTIASRMGSFSQSDSVALHQREHVELLRARRLAKSLAILLGVFAVCWAPYSLFTIILSFYSSATGPKSVWYRIAFWLQWFNSFVNPLLYPLCHKRFQKAFLKIFCIKKQPLPSQHSRSASS</sequence>
<dbReference type="GO" id="GO:0007204">
    <property type="term" value="P:positive regulation of cytosolic calcium ion concentration"/>
    <property type="evidence" value="ECO:0007669"/>
    <property type="project" value="InterPro"/>
</dbReference>
<comment type="similarity">
    <text evidence="3">Belongs to the IMPACT family.</text>
</comment>
<keyword evidence="12" id="KW-0346">Stress response</keyword>
<keyword evidence="17" id="KW-0675">Receptor</keyword>
<evidence type="ECO:0000256" key="4">
    <source>
        <dbReference type="ARBA" id="ARBA00019164"/>
    </source>
</evidence>
<feature type="transmembrane region" description="Helical" evidence="18">
    <location>
        <begin position="674"/>
        <end position="693"/>
    </location>
</feature>
<dbReference type="GO" id="GO:0004969">
    <property type="term" value="F:histamine receptor activity"/>
    <property type="evidence" value="ECO:0007669"/>
    <property type="project" value="InterPro"/>
</dbReference>
<evidence type="ECO:0000313" key="21">
    <source>
        <dbReference type="Ensembl" id="ENSPPYP00000026512.1"/>
    </source>
</evidence>
<evidence type="ECO:0000256" key="6">
    <source>
        <dbReference type="ARBA" id="ARBA00022491"/>
    </source>
</evidence>
<dbReference type="PROSITE" id="PS50908">
    <property type="entry name" value="RWD"/>
    <property type="match status" value="1"/>
</dbReference>
<dbReference type="InterPro" id="IPR036956">
    <property type="entry name" value="Impact_N_sf"/>
</dbReference>
<dbReference type="PROSITE" id="PS00910">
    <property type="entry name" value="UPF0029"/>
    <property type="match status" value="1"/>
</dbReference>
<accession>A0A8I5TBD7</accession>
<feature type="domain" description="RWD" evidence="20">
    <location>
        <begin position="14"/>
        <end position="116"/>
    </location>
</feature>
<keyword evidence="13 18" id="KW-0472">Membrane</keyword>
<evidence type="ECO:0000256" key="18">
    <source>
        <dbReference type="SAM" id="Phobius"/>
    </source>
</evidence>
<keyword evidence="14 17" id="KW-0807">Transducer</keyword>
<dbReference type="GO" id="GO:0007399">
    <property type="term" value="P:nervous system development"/>
    <property type="evidence" value="ECO:0007669"/>
    <property type="project" value="UniProtKB-KW"/>
</dbReference>
<dbReference type="Ensembl" id="ENSPPYT00000041615.1">
    <property type="protein sequence ID" value="ENSPPYP00000026512.1"/>
    <property type="gene ID" value="ENSPPYG00000009072.2"/>
</dbReference>
<proteinExistence type="inferred from homology"/>
<evidence type="ECO:0000256" key="12">
    <source>
        <dbReference type="ARBA" id="ARBA00023016"/>
    </source>
</evidence>
<dbReference type="PRINTS" id="PR01726">
    <property type="entry name" value="HISTAMINEH4R"/>
</dbReference>
<protein>
    <recommendedName>
        <fullName evidence="4">Protein IMPACT</fullName>
    </recommendedName>
</protein>
<dbReference type="PANTHER" id="PTHR16301:SF25">
    <property type="entry name" value="PROTEIN IMPACT"/>
    <property type="match status" value="1"/>
</dbReference>
<dbReference type="GeneTree" id="ENSGT00940000162118"/>
<evidence type="ECO:0000256" key="17">
    <source>
        <dbReference type="RuleBase" id="RU000688"/>
    </source>
</evidence>
<dbReference type="SUPFAM" id="SSF54495">
    <property type="entry name" value="UBC-like"/>
    <property type="match status" value="1"/>
</dbReference>
<reference evidence="21" key="2">
    <citation type="submission" date="2025-08" db="UniProtKB">
        <authorList>
            <consortium name="Ensembl"/>
        </authorList>
    </citation>
    <scope>IDENTIFICATION</scope>
</reference>
<evidence type="ECO:0000256" key="14">
    <source>
        <dbReference type="ARBA" id="ARBA00023224"/>
    </source>
</evidence>
<gene>
    <name evidence="21" type="primary">HRH4</name>
</gene>
<feature type="transmembrane region" description="Helical" evidence="18">
    <location>
        <begin position="637"/>
        <end position="662"/>
    </location>
</feature>
<dbReference type="FunFam" id="3.30.230.30:FF:000001">
    <property type="entry name" value="IMPACT isoform 1"/>
    <property type="match status" value="1"/>
</dbReference>
<dbReference type="Gene3D" id="3.30.230.30">
    <property type="entry name" value="Impact, N-terminal domain"/>
    <property type="match status" value="1"/>
</dbReference>
<dbReference type="FunFam" id="3.10.110.10:FF:000066">
    <property type="entry name" value="IMPACT isoform 1"/>
    <property type="match status" value="1"/>
</dbReference>
<evidence type="ECO:0000256" key="3">
    <source>
        <dbReference type="ARBA" id="ARBA00007665"/>
    </source>
</evidence>
<evidence type="ECO:0000256" key="11">
    <source>
        <dbReference type="ARBA" id="ARBA00022989"/>
    </source>
</evidence>
<dbReference type="InterPro" id="IPR000276">
    <property type="entry name" value="GPCR_Rhodpsn"/>
</dbReference>
<evidence type="ECO:0000256" key="13">
    <source>
        <dbReference type="ARBA" id="ARBA00023136"/>
    </source>
</evidence>
<dbReference type="InterPro" id="IPR023582">
    <property type="entry name" value="Impact"/>
</dbReference>
<dbReference type="GO" id="GO:0140469">
    <property type="term" value="P:GCN2-mediated signaling"/>
    <property type="evidence" value="ECO:0007669"/>
    <property type="project" value="TreeGrafter"/>
</dbReference>
<dbReference type="PROSITE" id="PS50262">
    <property type="entry name" value="G_PROTEIN_RECEP_F1_2"/>
    <property type="match status" value="1"/>
</dbReference>
<keyword evidence="7 17" id="KW-0812">Transmembrane</keyword>
<comment type="subcellular location">
    <subcellularLocation>
        <location evidence="2">Cytoplasm</location>
    </subcellularLocation>
    <subcellularLocation>
        <location evidence="1">Membrane</location>
    </subcellularLocation>
</comment>
<dbReference type="InterPro" id="IPR016135">
    <property type="entry name" value="UBQ-conjugating_enzyme/RWD"/>
</dbReference>
<keyword evidence="10" id="KW-0524">Neurogenesis</keyword>